<proteinExistence type="predicted"/>
<organism evidence="2 3">
    <name type="scientific">Acidisarcina polymorpha</name>
    <dbReference type="NCBI Taxonomy" id="2211140"/>
    <lineage>
        <taxon>Bacteria</taxon>
        <taxon>Pseudomonadati</taxon>
        <taxon>Acidobacteriota</taxon>
        <taxon>Terriglobia</taxon>
        <taxon>Terriglobales</taxon>
        <taxon>Acidobacteriaceae</taxon>
        <taxon>Acidisarcina</taxon>
    </lineage>
</organism>
<dbReference type="AlphaFoldDB" id="A0A2Z5G0I3"/>
<feature type="transmembrane region" description="Helical" evidence="1">
    <location>
        <begin position="80"/>
        <end position="98"/>
    </location>
</feature>
<gene>
    <name evidence="2" type="ORF">ACPOL_2972</name>
</gene>
<reference evidence="2 3" key="1">
    <citation type="journal article" date="2018" name="Front. Microbiol.">
        <title>Hydrolytic Capabilities as a Key to Environmental Success: Chitinolytic and Cellulolytic Acidobacteria From Acidic Sub-arctic Soils and Boreal Peatlands.</title>
        <authorList>
            <person name="Belova S.E."/>
            <person name="Ravin N.V."/>
            <person name="Pankratov T.A."/>
            <person name="Rakitin A.L."/>
            <person name="Ivanova A.A."/>
            <person name="Beletsky A.V."/>
            <person name="Mardanov A.V."/>
            <person name="Sinninghe Damste J.S."/>
            <person name="Dedysh S.N."/>
        </authorList>
    </citation>
    <scope>NUCLEOTIDE SEQUENCE [LARGE SCALE GENOMIC DNA]</scope>
    <source>
        <strain evidence="2 3">SBC82</strain>
    </source>
</reference>
<feature type="transmembrane region" description="Helical" evidence="1">
    <location>
        <begin position="53"/>
        <end position="73"/>
    </location>
</feature>
<keyword evidence="1" id="KW-0812">Transmembrane</keyword>
<evidence type="ECO:0000256" key="1">
    <source>
        <dbReference type="SAM" id="Phobius"/>
    </source>
</evidence>
<keyword evidence="1" id="KW-0472">Membrane</keyword>
<protein>
    <recommendedName>
        <fullName evidence="4">Transmembrane protein</fullName>
    </recommendedName>
</protein>
<dbReference type="Proteomes" id="UP000253606">
    <property type="component" value="Chromosome"/>
</dbReference>
<dbReference type="OrthoDB" id="663522at2"/>
<name>A0A2Z5G0I3_9BACT</name>
<accession>A0A2Z5G0I3</accession>
<dbReference type="EMBL" id="CP030840">
    <property type="protein sequence ID" value="AXC12274.1"/>
    <property type="molecule type" value="Genomic_DNA"/>
</dbReference>
<evidence type="ECO:0008006" key="4">
    <source>
        <dbReference type="Google" id="ProtNLM"/>
    </source>
</evidence>
<sequence length="149" mass="16726">MNSSLDSLLVAAVIVLSAVLGGGMYEHLVIDPSWPKRPDLIQPSRGGVRRGKFWLPAHLLFEVLLLCSLAAFWKLPAIRLWLLAALCIHIATRLWSAFDFIPKALAFEKADVIDETLARKWILKSKFRLPLELLTLSLLLNALRVAFGR</sequence>
<dbReference type="KEGG" id="abas:ACPOL_2972"/>
<evidence type="ECO:0000313" key="3">
    <source>
        <dbReference type="Proteomes" id="UP000253606"/>
    </source>
</evidence>
<keyword evidence="1" id="KW-1133">Transmembrane helix</keyword>
<keyword evidence="3" id="KW-1185">Reference proteome</keyword>
<dbReference type="RefSeq" id="WP_114207530.1">
    <property type="nucleotide sequence ID" value="NZ_CP030840.1"/>
</dbReference>
<evidence type="ECO:0000313" key="2">
    <source>
        <dbReference type="EMBL" id="AXC12274.1"/>
    </source>
</evidence>